<gene>
    <name evidence="1" type="ORF">CFBP5506_07495</name>
</gene>
<proteinExistence type="predicted"/>
<dbReference type="RefSeq" id="WP_162927330.1">
    <property type="nucleotide sequence ID" value="NZ_CP122962.1"/>
</dbReference>
<dbReference type="EMBL" id="CP122962">
    <property type="protein sequence ID" value="WGM58193.1"/>
    <property type="molecule type" value="Genomic_DNA"/>
</dbReference>
<dbReference type="AlphaFoldDB" id="A0AAF0K6K9"/>
<sequence length="82" mass="9074">MWADDQTISKLSHRAGHIAVDVDGDPWRGLLAVSIVFTRLAGLNETAARLVWRESPRFAYEADIAKKFEVLRGGRPISALLA</sequence>
<accession>A0AAF0K6K9</accession>
<protein>
    <submittedName>
        <fullName evidence="1">Uncharacterized protein</fullName>
    </submittedName>
</protein>
<name>A0AAF0K6K9_AGRTU</name>
<dbReference type="Proteomes" id="UP000305410">
    <property type="component" value="Chromosome Circular"/>
</dbReference>
<reference evidence="1" key="1">
    <citation type="submission" date="2019-04" db="EMBL/GenBank/DDBJ databases">
        <authorList>
            <person name="Chiang H.-Y."/>
            <person name="Huang Y.-Y."/>
            <person name="Chou L."/>
            <person name="Lai E.-M."/>
            <person name="Kuo C.-H."/>
        </authorList>
    </citation>
    <scope>NUCLEOTIDE SEQUENCE</scope>
    <source>
        <strain evidence="1">CFBP5506</strain>
    </source>
</reference>
<reference evidence="1" key="2">
    <citation type="submission" date="2023-04" db="EMBL/GenBank/DDBJ databases">
        <title>Complete genome sequence of Agrobacterium salinitolerans CFBP5506.</title>
        <authorList>
            <person name="Yen H.-C."/>
            <person name="Yan X.-H."/>
            <person name="Lai E.-M."/>
            <person name="Kuo C.-H."/>
        </authorList>
    </citation>
    <scope>NUCLEOTIDE SEQUENCE</scope>
    <source>
        <strain evidence="1">CFBP5506</strain>
    </source>
</reference>
<organism evidence="1 2">
    <name type="scientific">Agrobacterium tumefaciens</name>
    <dbReference type="NCBI Taxonomy" id="358"/>
    <lineage>
        <taxon>Bacteria</taxon>
        <taxon>Pseudomonadati</taxon>
        <taxon>Pseudomonadota</taxon>
        <taxon>Alphaproteobacteria</taxon>
        <taxon>Hyphomicrobiales</taxon>
        <taxon>Rhizobiaceae</taxon>
        <taxon>Rhizobium/Agrobacterium group</taxon>
        <taxon>Agrobacterium</taxon>
        <taxon>Agrobacterium tumefaciens complex</taxon>
    </lineage>
</organism>
<evidence type="ECO:0000313" key="2">
    <source>
        <dbReference type="Proteomes" id="UP000305410"/>
    </source>
</evidence>
<evidence type="ECO:0000313" key="1">
    <source>
        <dbReference type="EMBL" id="WGM58193.1"/>
    </source>
</evidence>